<dbReference type="Pfam" id="PF01740">
    <property type="entry name" value="STAS"/>
    <property type="match status" value="1"/>
</dbReference>
<accession>A0A6L5YLI2</accession>
<evidence type="ECO:0000313" key="5">
    <source>
        <dbReference type="Proteomes" id="UP000476055"/>
    </source>
</evidence>
<dbReference type="AlphaFoldDB" id="A0A6L5YLI2"/>
<sequence length="105" mass="12280">MEDFQDFQIIDNCLMVRMPEEVDHHRASYICEGADRLLVRENVENVVFDFEDTRFMDSSGIGIIMGRYRKISCFGGHVYAIHTDRQIQRIFRMSGLHKIVEILPG</sequence>
<dbReference type="PANTHER" id="PTHR33495:SF2">
    <property type="entry name" value="ANTI-SIGMA FACTOR ANTAGONIST TM_1081-RELATED"/>
    <property type="match status" value="1"/>
</dbReference>
<dbReference type="InterPro" id="IPR036513">
    <property type="entry name" value="STAS_dom_sf"/>
</dbReference>
<protein>
    <recommendedName>
        <fullName evidence="2">Anti-sigma factor antagonist</fullName>
    </recommendedName>
</protein>
<dbReference type="NCBIfam" id="TIGR00377">
    <property type="entry name" value="ant_ant_sig"/>
    <property type="match status" value="1"/>
</dbReference>
<proteinExistence type="inferred from homology"/>
<comment type="caution">
    <text evidence="4">The sequence shown here is derived from an EMBL/GenBank/DDBJ whole genome shotgun (WGS) entry which is preliminary data.</text>
</comment>
<name>A0A6L5YLI2_9FIRM</name>
<feature type="domain" description="STAS" evidence="3">
    <location>
        <begin position="3"/>
        <end position="105"/>
    </location>
</feature>
<organism evidence="4 5">
    <name type="scientific">Waltera intestinalis</name>
    <dbReference type="NCBI Taxonomy" id="2606635"/>
    <lineage>
        <taxon>Bacteria</taxon>
        <taxon>Bacillati</taxon>
        <taxon>Bacillota</taxon>
        <taxon>Clostridia</taxon>
        <taxon>Lachnospirales</taxon>
        <taxon>Lachnospiraceae</taxon>
        <taxon>Waltera</taxon>
    </lineage>
</organism>
<evidence type="ECO:0000256" key="2">
    <source>
        <dbReference type="RuleBase" id="RU003749"/>
    </source>
</evidence>
<dbReference type="SUPFAM" id="SSF52091">
    <property type="entry name" value="SpoIIaa-like"/>
    <property type="match status" value="1"/>
</dbReference>
<dbReference type="Gene3D" id="3.30.750.24">
    <property type="entry name" value="STAS domain"/>
    <property type="match status" value="1"/>
</dbReference>
<dbReference type="RefSeq" id="WP_022153817.1">
    <property type="nucleotide sequence ID" value="NZ_DAWCKG010000209.1"/>
</dbReference>
<dbReference type="CDD" id="cd07043">
    <property type="entry name" value="STAS_anti-anti-sigma_factors"/>
    <property type="match status" value="1"/>
</dbReference>
<gene>
    <name evidence="4" type="ORF">FYJ59_09695</name>
</gene>
<dbReference type="EMBL" id="VUMU01000011">
    <property type="protein sequence ID" value="MST58502.1"/>
    <property type="molecule type" value="Genomic_DNA"/>
</dbReference>
<evidence type="ECO:0000256" key="1">
    <source>
        <dbReference type="ARBA" id="ARBA00009013"/>
    </source>
</evidence>
<dbReference type="GO" id="GO:0043856">
    <property type="term" value="F:anti-sigma factor antagonist activity"/>
    <property type="evidence" value="ECO:0007669"/>
    <property type="project" value="InterPro"/>
</dbReference>
<evidence type="ECO:0000259" key="3">
    <source>
        <dbReference type="PROSITE" id="PS50801"/>
    </source>
</evidence>
<reference evidence="4 5" key="1">
    <citation type="submission" date="2019-08" db="EMBL/GenBank/DDBJ databases">
        <title>In-depth cultivation of the pig gut microbiome towards novel bacterial diversity and tailored functional studies.</title>
        <authorList>
            <person name="Wylensek D."/>
            <person name="Hitch T.C.A."/>
            <person name="Clavel T."/>
        </authorList>
    </citation>
    <scope>NUCLEOTIDE SEQUENCE [LARGE SCALE GENOMIC DNA]</scope>
    <source>
        <strain evidence="4 5">WCA3-601-WT-6H</strain>
    </source>
</reference>
<comment type="similarity">
    <text evidence="1 2">Belongs to the anti-sigma-factor antagonist family.</text>
</comment>
<keyword evidence="5" id="KW-1185">Reference proteome</keyword>
<evidence type="ECO:0000313" key="4">
    <source>
        <dbReference type="EMBL" id="MST58502.1"/>
    </source>
</evidence>
<dbReference type="InterPro" id="IPR002645">
    <property type="entry name" value="STAS_dom"/>
</dbReference>
<dbReference type="InterPro" id="IPR003658">
    <property type="entry name" value="Anti-sigma_ant"/>
</dbReference>
<dbReference type="Proteomes" id="UP000476055">
    <property type="component" value="Unassembled WGS sequence"/>
</dbReference>
<dbReference type="PROSITE" id="PS50801">
    <property type="entry name" value="STAS"/>
    <property type="match status" value="1"/>
</dbReference>
<dbReference type="PANTHER" id="PTHR33495">
    <property type="entry name" value="ANTI-SIGMA FACTOR ANTAGONIST TM_1081-RELATED-RELATED"/>
    <property type="match status" value="1"/>
</dbReference>